<protein>
    <recommendedName>
        <fullName evidence="2">site-specific DNA-methyltransferase (adenine-specific)</fullName>
        <ecNumber evidence="2">2.1.1.72</ecNumber>
    </recommendedName>
</protein>
<dbReference type="Proteomes" id="UP000594749">
    <property type="component" value="Chromosome"/>
</dbReference>
<dbReference type="REBASE" id="451274">
    <property type="entry name" value="M.Cco77ORF7900P"/>
</dbReference>
<sequence>MDSLKNINLTYEETPINVTSTVNFIWSIANKLRGIYQSDKYKEVIIPMTIIRRFECALSITKDEVIKAYDKNNSLPAAMLCKFSKFDFYNTSKFNLENLLNDPDQIAQNFKSYIKSFSPNVKDIIKNLEFEKQIDKMANHDILYPIIQAFSELDLDPKTIDNMTMGYIFEELIRKFSENAEAGDHYTGRDIIKLMVSVLLSENCEDVFEENKIITILDQAAGTGGMLSVAADFIKHHNPSAYIKLFSQEKNPESYAMCLAEMLIRGQDADNIMLVDTMKKDCFEDQKMRFVIENPPFGTPWGGKDASVGSEEAVRKEANKPNSRFFAGLPATSDSQLLFIQSAIHKLDDNLGRAAIIQNGSSLFSGGTSSGESQIRRYLLENDLIEAIIALNTDMFYNTGISTFIWILSKNKRKIRKGKIQLINAAHLSHKLRKSLGNKKNEITKDDREAITKLYKDFKENKHCKIYDNTDFIYKEYAIYQPLQRSYAINDERVENLLQTNALSTIFDKAKFDELNSLEKLSSNDKKTLTKFQKNENLYNEILNTLNSNKSDKIYLHIDEFKPVIESFLPDVDKKLIDKICEGLSKMDKNAKIQKDKKGNIIYDKSTKDTEIIPFKAKINEYMKNEVLPHIPDAKAFFEENLNAKKQVLKTGAEIPFTKCFYEYEKPKSSQILKDEFINLEKSINSVVAELFGEF</sequence>
<evidence type="ECO:0000259" key="9">
    <source>
        <dbReference type="Pfam" id="PF12161"/>
    </source>
</evidence>
<dbReference type="PANTHER" id="PTHR42933">
    <property type="entry name" value="SLR6095 PROTEIN"/>
    <property type="match status" value="1"/>
</dbReference>
<reference evidence="10 11" key="1">
    <citation type="submission" date="2020-10" db="EMBL/GenBank/DDBJ databases">
        <title>Campylobacter and Helicobacter PacBio genomes.</title>
        <authorList>
            <person name="Lane C."/>
        </authorList>
    </citation>
    <scope>NUCLEOTIDE SEQUENCE [LARGE SCALE GENOMIC DNA]</scope>
    <source>
        <strain evidence="10 11">2016D-0077</strain>
    </source>
</reference>
<name>A0A7M1LH11_9BACT</name>
<dbReference type="AlphaFoldDB" id="A0A7M1LH11"/>
<dbReference type="InterPro" id="IPR029063">
    <property type="entry name" value="SAM-dependent_MTases_sf"/>
</dbReference>
<accession>A0A7M1LH11</accession>
<dbReference type="InterPro" id="IPR022749">
    <property type="entry name" value="D12N6_MeTrfase_N"/>
</dbReference>
<comment type="catalytic activity">
    <reaction evidence="7">
        <text>a 2'-deoxyadenosine in DNA + S-adenosyl-L-methionine = an N(6)-methyl-2'-deoxyadenosine in DNA + S-adenosyl-L-homocysteine + H(+)</text>
        <dbReference type="Rhea" id="RHEA:15197"/>
        <dbReference type="Rhea" id="RHEA-COMP:12418"/>
        <dbReference type="Rhea" id="RHEA-COMP:12419"/>
        <dbReference type="ChEBI" id="CHEBI:15378"/>
        <dbReference type="ChEBI" id="CHEBI:57856"/>
        <dbReference type="ChEBI" id="CHEBI:59789"/>
        <dbReference type="ChEBI" id="CHEBI:90615"/>
        <dbReference type="ChEBI" id="CHEBI:90616"/>
        <dbReference type="EC" id="2.1.1.72"/>
    </reaction>
</comment>
<evidence type="ECO:0000256" key="2">
    <source>
        <dbReference type="ARBA" id="ARBA00011900"/>
    </source>
</evidence>
<keyword evidence="6" id="KW-0680">Restriction system</keyword>
<comment type="similarity">
    <text evidence="1">Belongs to the N(4)/N(6)-methyltransferase family.</text>
</comment>
<evidence type="ECO:0000256" key="6">
    <source>
        <dbReference type="ARBA" id="ARBA00022747"/>
    </source>
</evidence>
<evidence type="ECO:0000256" key="7">
    <source>
        <dbReference type="ARBA" id="ARBA00047942"/>
    </source>
</evidence>
<dbReference type="InterPro" id="IPR003356">
    <property type="entry name" value="DNA_methylase_A-5"/>
</dbReference>
<organism evidence="10 11">
    <name type="scientific">Campylobacter corcagiensis</name>
    <dbReference type="NCBI Taxonomy" id="1448857"/>
    <lineage>
        <taxon>Bacteria</taxon>
        <taxon>Pseudomonadati</taxon>
        <taxon>Campylobacterota</taxon>
        <taxon>Epsilonproteobacteria</taxon>
        <taxon>Campylobacterales</taxon>
        <taxon>Campylobacteraceae</taxon>
        <taxon>Campylobacter</taxon>
    </lineage>
</organism>
<dbReference type="GO" id="GO:0008170">
    <property type="term" value="F:N-methyltransferase activity"/>
    <property type="evidence" value="ECO:0007669"/>
    <property type="project" value="InterPro"/>
</dbReference>
<keyword evidence="4 10" id="KW-0808">Transferase</keyword>
<dbReference type="RefSeq" id="WP_025803482.1">
    <property type="nucleotide sequence ID" value="NZ_CP053842.1"/>
</dbReference>
<dbReference type="EMBL" id="CP063078">
    <property type="protein sequence ID" value="QOQ87126.1"/>
    <property type="molecule type" value="Genomic_DNA"/>
</dbReference>
<evidence type="ECO:0000259" key="8">
    <source>
        <dbReference type="Pfam" id="PF02384"/>
    </source>
</evidence>
<keyword evidence="3 10" id="KW-0489">Methyltransferase</keyword>
<dbReference type="OrthoDB" id="9761012at2"/>
<feature type="domain" description="DNA methylase adenine-specific" evidence="8">
    <location>
        <begin position="164"/>
        <end position="478"/>
    </location>
</feature>
<dbReference type="GO" id="GO:0009007">
    <property type="term" value="F:site-specific DNA-methyltransferase (adenine-specific) activity"/>
    <property type="evidence" value="ECO:0007669"/>
    <property type="project" value="UniProtKB-EC"/>
</dbReference>
<gene>
    <name evidence="10" type="ORF">IMC76_07900</name>
</gene>
<keyword evidence="11" id="KW-1185">Reference proteome</keyword>
<dbReference type="Pfam" id="PF12161">
    <property type="entry name" value="HsdM_N"/>
    <property type="match status" value="1"/>
</dbReference>
<dbReference type="GO" id="GO:0003677">
    <property type="term" value="F:DNA binding"/>
    <property type="evidence" value="ECO:0007669"/>
    <property type="project" value="InterPro"/>
</dbReference>
<evidence type="ECO:0000313" key="10">
    <source>
        <dbReference type="EMBL" id="QOQ87126.1"/>
    </source>
</evidence>
<dbReference type="GO" id="GO:0032259">
    <property type="term" value="P:methylation"/>
    <property type="evidence" value="ECO:0007669"/>
    <property type="project" value="UniProtKB-KW"/>
</dbReference>
<dbReference type="PRINTS" id="PR00507">
    <property type="entry name" value="N12N6MTFRASE"/>
</dbReference>
<keyword evidence="5" id="KW-0949">S-adenosyl-L-methionine</keyword>
<evidence type="ECO:0000256" key="3">
    <source>
        <dbReference type="ARBA" id="ARBA00022603"/>
    </source>
</evidence>
<dbReference type="Pfam" id="PF02384">
    <property type="entry name" value="N6_Mtase"/>
    <property type="match status" value="1"/>
</dbReference>
<dbReference type="GO" id="GO:0009307">
    <property type="term" value="P:DNA restriction-modification system"/>
    <property type="evidence" value="ECO:0007669"/>
    <property type="project" value="UniProtKB-KW"/>
</dbReference>
<feature type="domain" description="N6 adenine-specific DNA methyltransferase N-terminal" evidence="9">
    <location>
        <begin position="23"/>
        <end position="150"/>
    </location>
</feature>
<dbReference type="InterPro" id="IPR051537">
    <property type="entry name" value="DNA_Adenine_Mtase"/>
</dbReference>
<dbReference type="Gene3D" id="3.40.50.150">
    <property type="entry name" value="Vaccinia Virus protein VP39"/>
    <property type="match status" value="1"/>
</dbReference>
<dbReference type="SUPFAM" id="SSF53335">
    <property type="entry name" value="S-adenosyl-L-methionine-dependent methyltransferases"/>
    <property type="match status" value="1"/>
</dbReference>
<evidence type="ECO:0000256" key="1">
    <source>
        <dbReference type="ARBA" id="ARBA00006594"/>
    </source>
</evidence>
<evidence type="ECO:0000256" key="5">
    <source>
        <dbReference type="ARBA" id="ARBA00022691"/>
    </source>
</evidence>
<dbReference type="EC" id="2.1.1.72" evidence="2"/>
<evidence type="ECO:0000256" key="4">
    <source>
        <dbReference type="ARBA" id="ARBA00022679"/>
    </source>
</evidence>
<proteinExistence type="inferred from homology"/>
<dbReference type="PANTHER" id="PTHR42933:SF3">
    <property type="entry name" value="TYPE I RESTRICTION ENZYME MJAVIII METHYLASE SUBUNIT"/>
    <property type="match status" value="1"/>
</dbReference>
<evidence type="ECO:0000313" key="11">
    <source>
        <dbReference type="Proteomes" id="UP000594749"/>
    </source>
</evidence>